<proteinExistence type="predicted"/>
<dbReference type="Proteomes" id="UP000187148">
    <property type="component" value="Plasmid p888-76-1"/>
</dbReference>
<keyword evidence="1" id="KW-0614">Plasmid</keyword>
<dbReference type="KEGG" id="kco:BWI95_22120"/>
<evidence type="ECO:0008006" key="3">
    <source>
        <dbReference type="Google" id="ProtNLM"/>
    </source>
</evidence>
<evidence type="ECO:0000313" key="1">
    <source>
        <dbReference type="EMBL" id="APZ07751.1"/>
    </source>
</evidence>
<dbReference type="RefSeq" id="WP_054804615.1">
    <property type="nucleotide sequence ID" value="NZ_CP019446.1"/>
</dbReference>
<sequence>MDSGEDDNEKILELIGSIARKLLSQKGIARKDDLINALEFLSKSTADPRVRENSIRAIQMLSDRIH</sequence>
<gene>
    <name evidence="1" type="ORF">BWI95_22120</name>
</gene>
<accession>A0A830ZAF1</accession>
<name>A0A830ZAF1_9ENTR</name>
<dbReference type="AlphaFoldDB" id="A0A830ZAF1"/>
<keyword evidence="2" id="KW-1185">Reference proteome</keyword>
<protein>
    <recommendedName>
        <fullName evidence="3">Two-component-system connector protein AriR</fullName>
    </recommendedName>
</protein>
<reference evidence="1 2" key="1">
    <citation type="submission" date="2017-01" db="EMBL/GenBank/DDBJ databases">
        <authorList>
            <person name="Cao J.-M."/>
        </authorList>
    </citation>
    <scope>NUCLEOTIDE SEQUENCE [LARGE SCALE GENOMIC DNA]</scope>
    <source>
        <strain evidence="1 2">888-76</strain>
        <plasmid evidence="1 2">p888-76-1</plasmid>
    </source>
</reference>
<dbReference type="EMBL" id="CP019446">
    <property type="protein sequence ID" value="APZ07751.1"/>
    <property type="molecule type" value="Genomic_DNA"/>
</dbReference>
<evidence type="ECO:0000313" key="2">
    <source>
        <dbReference type="Proteomes" id="UP000187148"/>
    </source>
</evidence>
<geneLocation type="plasmid" evidence="1 2">
    <name>p888-76-1</name>
</geneLocation>
<organism evidence="1 2">
    <name type="scientific">Kosakonia cowanii JCM 10956 = DSM 18146</name>
    <dbReference type="NCBI Taxonomy" id="1300165"/>
    <lineage>
        <taxon>Bacteria</taxon>
        <taxon>Pseudomonadati</taxon>
        <taxon>Pseudomonadota</taxon>
        <taxon>Gammaproteobacteria</taxon>
        <taxon>Enterobacterales</taxon>
        <taxon>Enterobacteriaceae</taxon>
        <taxon>Kosakonia</taxon>
    </lineage>
</organism>